<dbReference type="GO" id="GO:0016705">
    <property type="term" value="F:oxidoreductase activity, acting on paired donors, with incorporation or reduction of molecular oxygen"/>
    <property type="evidence" value="ECO:0007669"/>
    <property type="project" value="InterPro"/>
</dbReference>
<dbReference type="STRING" id="933852.A0A0C2XGS7"/>
<dbReference type="Pfam" id="PF00067">
    <property type="entry name" value="p450"/>
    <property type="match status" value="1"/>
</dbReference>
<evidence type="ECO:0000256" key="1">
    <source>
        <dbReference type="ARBA" id="ARBA00001971"/>
    </source>
</evidence>
<dbReference type="OrthoDB" id="2789670at2759"/>
<comment type="pathway">
    <text evidence="3">Secondary metabolite biosynthesis.</text>
</comment>
<dbReference type="InterPro" id="IPR002401">
    <property type="entry name" value="Cyt_P450_E_grp-I"/>
</dbReference>
<evidence type="ECO:0000256" key="12">
    <source>
        <dbReference type="ARBA" id="ARBA00023136"/>
    </source>
</evidence>
<dbReference type="InterPro" id="IPR050364">
    <property type="entry name" value="Cytochrome_P450_fung"/>
</dbReference>
<evidence type="ECO:0000256" key="4">
    <source>
        <dbReference type="ARBA" id="ARBA00010617"/>
    </source>
</evidence>
<evidence type="ECO:0000256" key="14">
    <source>
        <dbReference type="RuleBase" id="RU000461"/>
    </source>
</evidence>
<keyword evidence="12" id="KW-0472">Membrane</keyword>
<evidence type="ECO:0000256" key="6">
    <source>
        <dbReference type="ARBA" id="ARBA00022692"/>
    </source>
</evidence>
<dbReference type="PROSITE" id="PS00086">
    <property type="entry name" value="CYTOCHROME_P450"/>
    <property type="match status" value="1"/>
</dbReference>
<dbReference type="InterPro" id="IPR036396">
    <property type="entry name" value="Cyt_P450_sf"/>
</dbReference>
<dbReference type="EMBL" id="KN824293">
    <property type="protein sequence ID" value="KIM28322.1"/>
    <property type="molecule type" value="Genomic_DNA"/>
</dbReference>
<keyword evidence="9 14" id="KW-0560">Oxidoreductase</keyword>
<dbReference type="PANTHER" id="PTHR46300:SF2">
    <property type="entry name" value="CYTOCHROME P450 MONOOXYGENASE ALNH-RELATED"/>
    <property type="match status" value="1"/>
</dbReference>
<dbReference type="HOGENOM" id="CLU_001570_2_3_1"/>
<dbReference type="GO" id="GO:0004497">
    <property type="term" value="F:monooxygenase activity"/>
    <property type="evidence" value="ECO:0007669"/>
    <property type="project" value="UniProtKB-KW"/>
</dbReference>
<sequence length="533" mass="59628">MMEQALDRLAAESPLKLAGVTLSVATIGYLLVQGLKKLTDKSSASKLPAPPGPPRHFLLGNMSQFPKDHFYQRFCEWQKEYGDIVSIELPGTPMIVLNSYEVVQELLNKRPNTTAGRKIGYMALEVMGSQWHTTVLQPGAQHSYQRKMLRRAIGPQRVGSHDLVIEKNVTKLMLTLQKFEGNPHRTFLQAVGGIVIEITYGNKLATVMTKDLSFWNNELQALLNRAFVSFWFVDIFHFLRFIPSWMPGAEFRRIGDRATWLSKQVRYAPYEKAKELHAAGELGHSLTADILDEFGPSDDAMDALAIMYMAGSDTTSASIMAFVDALLLFPEIAKKVSEEVNRATDGGARLPRISDRPNLPYSEAVWKEAFRWNSFTPIAIPHVNTQDEVINGYFIKAGTVINVNNGFVLNDPRIWGDPETFRPERFLGDDAKSLPNPLNVTFGFGNRVCAGMYLADKIGFHVGTTIAALYDVCPLPGKSRPNPALAEYTDGIFRCVIMIQCMYMRPLSNQYPSGCELASRDDSSQGIVERWTC</sequence>
<evidence type="ECO:0000256" key="11">
    <source>
        <dbReference type="ARBA" id="ARBA00023033"/>
    </source>
</evidence>
<evidence type="ECO:0000256" key="3">
    <source>
        <dbReference type="ARBA" id="ARBA00005179"/>
    </source>
</evidence>
<proteinExistence type="inferred from homology"/>
<keyword evidence="7 13" id="KW-0479">Metal-binding</keyword>
<dbReference type="Gene3D" id="1.10.630.10">
    <property type="entry name" value="Cytochrome P450"/>
    <property type="match status" value="1"/>
</dbReference>
<keyword evidence="5 13" id="KW-0349">Heme</keyword>
<protein>
    <recommendedName>
        <fullName evidence="17">Cytochrome P450</fullName>
    </recommendedName>
</protein>
<dbReference type="AlphaFoldDB" id="A0A0C2XGS7"/>
<reference evidence="16" key="2">
    <citation type="submission" date="2015-01" db="EMBL/GenBank/DDBJ databases">
        <title>Evolutionary Origins and Diversification of the Mycorrhizal Mutualists.</title>
        <authorList>
            <consortium name="DOE Joint Genome Institute"/>
            <consortium name="Mycorrhizal Genomics Consortium"/>
            <person name="Kohler A."/>
            <person name="Kuo A."/>
            <person name="Nagy L.G."/>
            <person name="Floudas D."/>
            <person name="Copeland A."/>
            <person name="Barry K.W."/>
            <person name="Cichocki N."/>
            <person name="Veneault-Fourrey C."/>
            <person name="LaButti K."/>
            <person name="Lindquist E.A."/>
            <person name="Lipzen A."/>
            <person name="Lundell T."/>
            <person name="Morin E."/>
            <person name="Murat C."/>
            <person name="Riley R."/>
            <person name="Ohm R."/>
            <person name="Sun H."/>
            <person name="Tunlid A."/>
            <person name="Henrissat B."/>
            <person name="Grigoriev I.V."/>
            <person name="Hibbett D.S."/>
            <person name="Martin F."/>
        </authorList>
    </citation>
    <scope>NUCLEOTIDE SEQUENCE [LARGE SCALE GENOMIC DNA]</scope>
    <source>
        <strain evidence="16">MAFF 305830</strain>
    </source>
</reference>
<evidence type="ECO:0000256" key="7">
    <source>
        <dbReference type="ARBA" id="ARBA00022723"/>
    </source>
</evidence>
<gene>
    <name evidence="15" type="ORF">M408DRAFT_139912</name>
</gene>
<evidence type="ECO:0000256" key="13">
    <source>
        <dbReference type="PIRSR" id="PIRSR602401-1"/>
    </source>
</evidence>
<name>A0A0C2XGS7_SERVB</name>
<comment type="similarity">
    <text evidence="4 14">Belongs to the cytochrome P450 family.</text>
</comment>
<feature type="binding site" description="axial binding residue" evidence="13">
    <location>
        <position position="449"/>
    </location>
    <ligand>
        <name>heme</name>
        <dbReference type="ChEBI" id="CHEBI:30413"/>
    </ligand>
    <ligandPart>
        <name>Fe</name>
        <dbReference type="ChEBI" id="CHEBI:18248"/>
    </ligandPart>
</feature>
<dbReference type="PRINTS" id="PR00463">
    <property type="entry name" value="EP450I"/>
</dbReference>
<evidence type="ECO:0000256" key="10">
    <source>
        <dbReference type="ARBA" id="ARBA00023004"/>
    </source>
</evidence>
<dbReference type="SUPFAM" id="SSF48264">
    <property type="entry name" value="Cytochrome P450"/>
    <property type="match status" value="1"/>
</dbReference>
<evidence type="ECO:0000256" key="2">
    <source>
        <dbReference type="ARBA" id="ARBA00004370"/>
    </source>
</evidence>
<keyword evidence="11 14" id="KW-0503">Monooxygenase</keyword>
<evidence type="ECO:0000313" key="16">
    <source>
        <dbReference type="Proteomes" id="UP000054097"/>
    </source>
</evidence>
<comment type="cofactor">
    <cofactor evidence="1 13">
        <name>heme</name>
        <dbReference type="ChEBI" id="CHEBI:30413"/>
    </cofactor>
</comment>
<reference evidence="15 16" key="1">
    <citation type="submission" date="2014-04" db="EMBL/GenBank/DDBJ databases">
        <authorList>
            <consortium name="DOE Joint Genome Institute"/>
            <person name="Kuo A."/>
            <person name="Zuccaro A."/>
            <person name="Kohler A."/>
            <person name="Nagy L.G."/>
            <person name="Floudas D."/>
            <person name="Copeland A."/>
            <person name="Barry K.W."/>
            <person name="Cichocki N."/>
            <person name="Veneault-Fourrey C."/>
            <person name="LaButti K."/>
            <person name="Lindquist E.A."/>
            <person name="Lipzen A."/>
            <person name="Lundell T."/>
            <person name="Morin E."/>
            <person name="Murat C."/>
            <person name="Sun H."/>
            <person name="Tunlid A."/>
            <person name="Henrissat B."/>
            <person name="Grigoriev I.V."/>
            <person name="Hibbett D.S."/>
            <person name="Martin F."/>
            <person name="Nordberg H.P."/>
            <person name="Cantor M.N."/>
            <person name="Hua S.X."/>
        </authorList>
    </citation>
    <scope>NUCLEOTIDE SEQUENCE [LARGE SCALE GENOMIC DNA]</scope>
    <source>
        <strain evidence="15 16">MAFF 305830</strain>
    </source>
</reference>
<keyword evidence="10 13" id="KW-0408">Iron</keyword>
<dbReference type="InterPro" id="IPR001128">
    <property type="entry name" value="Cyt_P450"/>
</dbReference>
<evidence type="ECO:0000256" key="9">
    <source>
        <dbReference type="ARBA" id="ARBA00023002"/>
    </source>
</evidence>
<comment type="subcellular location">
    <subcellularLocation>
        <location evidence="2">Membrane</location>
    </subcellularLocation>
</comment>
<accession>A0A0C2XGS7</accession>
<evidence type="ECO:0008006" key="17">
    <source>
        <dbReference type="Google" id="ProtNLM"/>
    </source>
</evidence>
<organism evidence="15 16">
    <name type="scientific">Serendipita vermifera MAFF 305830</name>
    <dbReference type="NCBI Taxonomy" id="933852"/>
    <lineage>
        <taxon>Eukaryota</taxon>
        <taxon>Fungi</taxon>
        <taxon>Dikarya</taxon>
        <taxon>Basidiomycota</taxon>
        <taxon>Agaricomycotina</taxon>
        <taxon>Agaricomycetes</taxon>
        <taxon>Sebacinales</taxon>
        <taxon>Serendipitaceae</taxon>
        <taxon>Serendipita</taxon>
    </lineage>
</organism>
<evidence type="ECO:0000256" key="5">
    <source>
        <dbReference type="ARBA" id="ARBA00022617"/>
    </source>
</evidence>
<evidence type="ECO:0000256" key="8">
    <source>
        <dbReference type="ARBA" id="ARBA00022989"/>
    </source>
</evidence>
<keyword evidence="6" id="KW-0812">Transmembrane</keyword>
<dbReference type="InterPro" id="IPR017972">
    <property type="entry name" value="Cyt_P450_CS"/>
</dbReference>
<dbReference type="GO" id="GO:0005506">
    <property type="term" value="F:iron ion binding"/>
    <property type="evidence" value="ECO:0007669"/>
    <property type="project" value="InterPro"/>
</dbReference>
<dbReference type="PANTHER" id="PTHR46300">
    <property type="entry name" value="P450, PUTATIVE (EUROFUNG)-RELATED-RELATED"/>
    <property type="match status" value="1"/>
</dbReference>
<dbReference type="Proteomes" id="UP000054097">
    <property type="component" value="Unassembled WGS sequence"/>
</dbReference>
<keyword evidence="16" id="KW-1185">Reference proteome</keyword>
<dbReference type="GO" id="GO:0020037">
    <property type="term" value="F:heme binding"/>
    <property type="evidence" value="ECO:0007669"/>
    <property type="project" value="InterPro"/>
</dbReference>
<dbReference type="GO" id="GO:0016020">
    <property type="term" value="C:membrane"/>
    <property type="evidence" value="ECO:0007669"/>
    <property type="project" value="UniProtKB-SubCell"/>
</dbReference>
<keyword evidence="8" id="KW-1133">Transmembrane helix</keyword>
<evidence type="ECO:0000313" key="15">
    <source>
        <dbReference type="EMBL" id="KIM28322.1"/>
    </source>
</evidence>